<dbReference type="CDD" id="cd00130">
    <property type="entry name" value="PAS"/>
    <property type="match status" value="2"/>
</dbReference>
<dbReference type="InterPro" id="IPR005467">
    <property type="entry name" value="His_kinase_dom"/>
</dbReference>
<reference evidence="24" key="1">
    <citation type="journal article" date="2019" name="Int. J. Syst. Evol. Microbiol.">
        <title>The Global Catalogue of Microorganisms (GCM) 10K type strain sequencing project: providing services to taxonomists for standard genome sequencing and annotation.</title>
        <authorList>
            <consortium name="The Broad Institute Genomics Platform"/>
            <consortium name="The Broad Institute Genome Sequencing Center for Infectious Disease"/>
            <person name="Wu L."/>
            <person name="Ma J."/>
        </authorList>
    </citation>
    <scope>NUCLEOTIDE SEQUENCE [LARGE SCALE GENOMIC DNA]</scope>
    <source>
        <strain evidence="24">CGMCC 1.10992</strain>
    </source>
</reference>
<evidence type="ECO:0000256" key="5">
    <source>
        <dbReference type="ARBA" id="ARBA00022553"/>
    </source>
</evidence>
<dbReference type="SMART" id="SM00086">
    <property type="entry name" value="PAC"/>
    <property type="match status" value="1"/>
</dbReference>
<gene>
    <name evidence="23" type="ORF">ACFSJ3_03640</name>
</gene>
<dbReference type="InterPro" id="IPR000014">
    <property type="entry name" value="PAS"/>
</dbReference>
<feature type="modified residue" description="4-aspartylphosphate" evidence="15">
    <location>
        <position position="1034"/>
    </location>
</feature>
<keyword evidence="4" id="KW-1003">Cell membrane</keyword>
<dbReference type="InterPro" id="IPR000700">
    <property type="entry name" value="PAS-assoc_C"/>
</dbReference>
<dbReference type="InterPro" id="IPR036097">
    <property type="entry name" value="HisK_dim/P_sf"/>
</dbReference>
<dbReference type="Gene3D" id="3.40.50.2300">
    <property type="match status" value="2"/>
</dbReference>
<dbReference type="InterPro" id="IPR001789">
    <property type="entry name" value="Sig_transdc_resp-reg_receiver"/>
</dbReference>
<evidence type="ECO:0000256" key="9">
    <source>
        <dbReference type="ARBA" id="ARBA00022777"/>
    </source>
</evidence>
<dbReference type="PANTHER" id="PTHR45339">
    <property type="entry name" value="HYBRID SIGNAL TRANSDUCTION HISTIDINE KINASE J"/>
    <property type="match status" value="1"/>
</dbReference>
<dbReference type="CDD" id="cd00082">
    <property type="entry name" value="HisKA"/>
    <property type="match status" value="1"/>
</dbReference>
<dbReference type="Gene3D" id="6.10.340.10">
    <property type="match status" value="1"/>
</dbReference>
<evidence type="ECO:0000256" key="10">
    <source>
        <dbReference type="ARBA" id="ARBA00022840"/>
    </source>
</evidence>
<dbReference type="Gene3D" id="1.10.287.130">
    <property type="match status" value="1"/>
</dbReference>
<dbReference type="PROSITE" id="PS50109">
    <property type="entry name" value="HIS_KIN"/>
    <property type="match status" value="1"/>
</dbReference>
<dbReference type="InterPro" id="IPR011006">
    <property type="entry name" value="CheY-like_superfamily"/>
</dbReference>
<evidence type="ECO:0000256" key="14">
    <source>
        <dbReference type="PROSITE-ProRule" id="PRU00110"/>
    </source>
</evidence>
<dbReference type="SMART" id="SM00448">
    <property type="entry name" value="REC"/>
    <property type="match status" value="2"/>
</dbReference>
<keyword evidence="24" id="KW-1185">Reference proteome</keyword>
<sequence>MLSDGVVWQASISNLLFGLALCCVILFVLLRHRLDQFTIKQSIASIFSLLATLFFFCGALTFLLLYGIDEQERLEDKKYQSLELALEVKQSSDDLTRMARLYVVTREPRYEEYFRQIIAIRDGEQPHPSGNLQSYWDQVIAERLDINLDGPTYSIEARMEQLEFSDQERETLARAKAESDALVALEDEAMLALEGLFKDNQGFYTRQGEPDPYLARQLLHGDDYHQAKAKIMTNIDQFFFLVGERTDFEIHEISKNNHIVVWYIGILILAAIAVCLYTFVTLKRRVIKPLTNLAVGSSAIKLGDYSKRIEISFEDEIGAVAKLYNAMAESIESRTHELRKLEQSIRYSPMTVVITDPDGIIEHVNPTFTKVTGYQPKEAIGKTPAILKSEHTDDATYAELWNTINQGQVWHGEVINRRKDGSEYWASLAIAPIANDRGEITNFIATADDVTEQKQVAIKLAENQQFIKSILDYSPAVVNIKDMQGKYLLVNPGWCEATGISEEDALGHTPYDFLPAEIVDPLMAHDAQVADSGEAVGFEEAFVSPSGQEQTYYTYRFPIKSEDGRVFALGSISTDVTELNQARQEAEAATKAKSDFLANMSHEIRTPMNAIIGMSHLALQTELNAKQRNYVEKVHRSAEALLGIINDILDFSKIEAGKMTLERIDFRLEDVLDNLANLVGLRIEDKGLELLFDIPAEMPTALVGDPLRLGQILVNLGNNAVKFTETGEVVISAKLVSKGDKKVKLQFSVQDTGIGMTQEQCAKLFKSFSQADTSTTRKFGGTGLGLSISKNLSELMNGEIWVESELGCGSCFSFTAEFGLQKQACPSLREVNSVIGEQRVLVVDDNSSARQIICNMLSSFGLQSDSVDSGKGCLEILRSAKQRYQIVIMDWKMPGMDGFETIRKIGELNLPEQPQIIMATAYGREEAIQEGDTEQVSSVISKPLTPSSLMDAIMRAIGKEVISETRASNRQDAASESIVALQGAYVLLVEDNEMNQELAVELLTSNGLTVEVADHGEEALEQLSKHTFDGVLMDCQMPVMDGYTATRRIRLNPEWKDLPVLAMTANAMAGDRQKVLDAGMNDHIAKPINVDEMFATMARWIKPSKKRPVDVVDAKAPASRIDKNKRVTLPVIDGLDTAAGLAITQNNPTLYLKLLNKFVANQGEFVESFSSAVAQDNWEDAERLAHTLKGTAGSIGAGAIADNAKLLEQHAQNKAKQPQITVAIEQLKDEFVPFIKALKLALRSSDEQSAREIVDEQTLDKAAFDVKLTQMRPLIEAFDTQAAEVLEELAQVPGMNQYQQQLKRLEMAISDYDFDLALEALEELESQV</sequence>
<dbReference type="PROSITE" id="PS50885">
    <property type="entry name" value="HAMP"/>
    <property type="match status" value="1"/>
</dbReference>
<evidence type="ECO:0000256" key="1">
    <source>
        <dbReference type="ARBA" id="ARBA00000085"/>
    </source>
</evidence>
<feature type="domain" description="HPt" evidence="22">
    <location>
        <begin position="1147"/>
        <end position="1245"/>
    </location>
</feature>
<proteinExistence type="predicted"/>
<dbReference type="SMART" id="SM00388">
    <property type="entry name" value="HisKA"/>
    <property type="match status" value="1"/>
</dbReference>
<evidence type="ECO:0000256" key="11">
    <source>
        <dbReference type="ARBA" id="ARBA00022989"/>
    </source>
</evidence>
<dbReference type="SUPFAM" id="SSF55874">
    <property type="entry name" value="ATPase domain of HSP90 chaperone/DNA topoisomerase II/histidine kinase"/>
    <property type="match status" value="1"/>
</dbReference>
<dbReference type="SUPFAM" id="SSF158472">
    <property type="entry name" value="HAMP domain-like"/>
    <property type="match status" value="1"/>
</dbReference>
<feature type="domain" description="Response regulatory" evidence="18">
    <location>
        <begin position="985"/>
        <end position="1101"/>
    </location>
</feature>
<evidence type="ECO:0000256" key="3">
    <source>
        <dbReference type="ARBA" id="ARBA00012438"/>
    </source>
</evidence>
<dbReference type="SMART" id="SM00091">
    <property type="entry name" value="PAS"/>
    <property type="match status" value="2"/>
</dbReference>
<feature type="transmembrane region" description="Helical" evidence="16">
    <location>
        <begin position="260"/>
        <end position="280"/>
    </location>
</feature>
<dbReference type="InterPro" id="IPR003594">
    <property type="entry name" value="HATPase_dom"/>
</dbReference>
<dbReference type="PANTHER" id="PTHR45339:SF1">
    <property type="entry name" value="HYBRID SIGNAL TRANSDUCTION HISTIDINE KINASE J"/>
    <property type="match status" value="1"/>
</dbReference>
<feature type="modified residue" description="Phosphohistidine" evidence="14">
    <location>
        <position position="1186"/>
    </location>
</feature>
<keyword evidence="8" id="KW-0547">Nucleotide-binding</keyword>
<feature type="domain" description="Response regulatory" evidence="18">
    <location>
        <begin position="839"/>
        <end position="957"/>
    </location>
</feature>
<keyword evidence="10" id="KW-0067">ATP-binding</keyword>
<evidence type="ECO:0000256" key="7">
    <source>
        <dbReference type="ARBA" id="ARBA00022692"/>
    </source>
</evidence>
<keyword evidence="6" id="KW-0808">Transferase</keyword>
<dbReference type="InterPro" id="IPR004358">
    <property type="entry name" value="Sig_transdc_His_kin-like_C"/>
</dbReference>
<dbReference type="Gene3D" id="3.30.565.10">
    <property type="entry name" value="Histidine kinase-like ATPase, C-terminal domain"/>
    <property type="match status" value="1"/>
</dbReference>
<evidence type="ECO:0000256" key="16">
    <source>
        <dbReference type="SAM" id="Phobius"/>
    </source>
</evidence>
<name>A0ABW4XKB7_9GAMM</name>
<dbReference type="PRINTS" id="PR00344">
    <property type="entry name" value="BCTRLSENSOR"/>
</dbReference>
<comment type="subcellular location">
    <subcellularLocation>
        <location evidence="2">Cell membrane</location>
        <topology evidence="2">Multi-pass membrane protein</topology>
    </subcellularLocation>
</comment>
<dbReference type="CDD" id="cd16922">
    <property type="entry name" value="HATPase_EvgS-ArcB-TorS-like"/>
    <property type="match status" value="1"/>
</dbReference>
<dbReference type="InterPro" id="IPR008207">
    <property type="entry name" value="Sig_transdc_His_kin_Hpt_dom"/>
</dbReference>
<evidence type="ECO:0000256" key="4">
    <source>
        <dbReference type="ARBA" id="ARBA00022475"/>
    </source>
</evidence>
<evidence type="ECO:0000259" key="22">
    <source>
        <dbReference type="PROSITE" id="PS50894"/>
    </source>
</evidence>
<dbReference type="NCBIfam" id="TIGR00229">
    <property type="entry name" value="sensory_box"/>
    <property type="match status" value="2"/>
</dbReference>
<evidence type="ECO:0000256" key="13">
    <source>
        <dbReference type="ARBA" id="ARBA00023136"/>
    </source>
</evidence>
<comment type="caution">
    <text evidence="23">The sequence shown here is derived from an EMBL/GenBank/DDBJ whole genome shotgun (WGS) entry which is preliminary data.</text>
</comment>
<accession>A0ABW4XKB7</accession>
<dbReference type="CDD" id="cd17546">
    <property type="entry name" value="REC_hyHK_CKI1_RcsC-like"/>
    <property type="match status" value="2"/>
</dbReference>
<feature type="domain" description="PAS" evidence="19">
    <location>
        <begin position="337"/>
        <end position="394"/>
    </location>
</feature>
<dbReference type="EMBL" id="JBHUHT010000007">
    <property type="protein sequence ID" value="MFD2095063.1"/>
    <property type="molecule type" value="Genomic_DNA"/>
</dbReference>
<keyword evidence="7 16" id="KW-0812">Transmembrane</keyword>
<keyword evidence="11 16" id="KW-1133">Transmembrane helix</keyword>
<dbReference type="SUPFAM" id="SSF55785">
    <property type="entry name" value="PYP-like sensor domain (PAS domain)"/>
    <property type="match status" value="2"/>
</dbReference>
<dbReference type="Pfam" id="PF00072">
    <property type="entry name" value="Response_reg"/>
    <property type="match status" value="2"/>
</dbReference>
<keyword evidence="12" id="KW-0902">Two-component regulatory system</keyword>
<dbReference type="InterPro" id="IPR013656">
    <property type="entry name" value="PAS_4"/>
</dbReference>
<evidence type="ECO:0000256" key="6">
    <source>
        <dbReference type="ARBA" id="ARBA00022679"/>
    </source>
</evidence>
<dbReference type="SUPFAM" id="SSF47384">
    <property type="entry name" value="Homodimeric domain of signal transducing histidine kinase"/>
    <property type="match status" value="1"/>
</dbReference>
<feature type="domain" description="PAS" evidence="19">
    <location>
        <begin position="463"/>
        <end position="517"/>
    </location>
</feature>
<feature type="modified residue" description="4-aspartylphosphate" evidence="15">
    <location>
        <position position="890"/>
    </location>
</feature>
<evidence type="ECO:0000259" key="18">
    <source>
        <dbReference type="PROSITE" id="PS50110"/>
    </source>
</evidence>
<dbReference type="SMART" id="SM00387">
    <property type="entry name" value="HATPase_c"/>
    <property type="match status" value="1"/>
</dbReference>
<protein>
    <recommendedName>
        <fullName evidence="3">histidine kinase</fullName>
        <ecNumber evidence="3">2.7.13.3</ecNumber>
    </recommendedName>
</protein>
<dbReference type="InterPro" id="IPR003661">
    <property type="entry name" value="HisK_dim/P_dom"/>
</dbReference>
<dbReference type="Pfam" id="PF02518">
    <property type="entry name" value="HATPase_c"/>
    <property type="match status" value="1"/>
</dbReference>
<evidence type="ECO:0000259" key="19">
    <source>
        <dbReference type="PROSITE" id="PS50112"/>
    </source>
</evidence>
<dbReference type="SUPFAM" id="SSF47226">
    <property type="entry name" value="Histidine-containing phosphotransfer domain, HPT domain"/>
    <property type="match status" value="1"/>
</dbReference>
<feature type="transmembrane region" description="Helical" evidence="16">
    <location>
        <begin position="6"/>
        <end position="30"/>
    </location>
</feature>
<keyword evidence="5 15" id="KW-0597">Phosphoprotein</keyword>
<dbReference type="Pfam" id="PF08448">
    <property type="entry name" value="PAS_4"/>
    <property type="match status" value="1"/>
</dbReference>
<evidence type="ECO:0000256" key="12">
    <source>
        <dbReference type="ARBA" id="ARBA00023012"/>
    </source>
</evidence>
<feature type="domain" description="HAMP" evidence="21">
    <location>
        <begin position="284"/>
        <end position="336"/>
    </location>
</feature>
<dbReference type="SMART" id="SM00304">
    <property type="entry name" value="HAMP"/>
    <property type="match status" value="1"/>
</dbReference>
<evidence type="ECO:0000259" key="17">
    <source>
        <dbReference type="PROSITE" id="PS50109"/>
    </source>
</evidence>
<dbReference type="SUPFAM" id="SSF52172">
    <property type="entry name" value="CheY-like"/>
    <property type="match status" value="2"/>
</dbReference>
<dbReference type="Proteomes" id="UP001597380">
    <property type="component" value="Unassembled WGS sequence"/>
</dbReference>
<dbReference type="InterPro" id="IPR036641">
    <property type="entry name" value="HPT_dom_sf"/>
</dbReference>
<feature type="transmembrane region" description="Helical" evidence="16">
    <location>
        <begin position="42"/>
        <end position="68"/>
    </location>
</feature>
<evidence type="ECO:0000256" key="8">
    <source>
        <dbReference type="ARBA" id="ARBA00022741"/>
    </source>
</evidence>
<dbReference type="InterPro" id="IPR036890">
    <property type="entry name" value="HATPase_C_sf"/>
</dbReference>
<dbReference type="Gene3D" id="3.30.450.20">
    <property type="entry name" value="PAS domain"/>
    <property type="match status" value="2"/>
</dbReference>
<dbReference type="Pfam" id="PF00672">
    <property type="entry name" value="HAMP"/>
    <property type="match status" value="1"/>
</dbReference>
<dbReference type="PROSITE" id="PS50112">
    <property type="entry name" value="PAS"/>
    <property type="match status" value="2"/>
</dbReference>
<dbReference type="Gene3D" id="1.20.120.160">
    <property type="entry name" value="HPT domain"/>
    <property type="match status" value="1"/>
</dbReference>
<dbReference type="Pfam" id="PF00512">
    <property type="entry name" value="HisKA"/>
    <property type="match status" value="1"/>
</dbReference>
<dbReference type="PROSITE" id="PS50894">
    <property type="entry name" value="HPT"/>
    <property type="match status" value="1"/>
</dbReference>
<dbReference type="Pfam" id="PF13426">
    <property type="entry name" value="PAS_9"/>
    <property type="match status" value="1"/>
</dbReference>
<dbReference type="PROSITE" id="PS50113">
    <property type="entry name" value="PAC"/>
    <property type="match status" value="2"/>
</dbReference>
<feature type="domain" description="Histidine kinase" evidence="17">
    <location>
        <begin position="599"/>
        <end position="820"/>
    </location>
</feature>
<evidence type="ECO:0000259" key="21">
    <source>
        <dbReference type="PROSITE" id="PS50885"/>
    </source>
</evidence>
<evidence type="ECO:0000256" key="2">
    <source>
        <dbReference type="ARBA" id="ARBA00004651"/>
    </source>
</evidence>
<dbReference type="PROSITE" id="PS50110">
    <property type="entry name" value="RESPONSE_REGULATORY"/>
    <property type="match status" value="2"/>
</dbReference>
<keyword evidence="13 16" id="KW-0472">Membrane</keyword>
<organism evidence="23 24">
    <name type="scientific">Corallincola platygyrae</name>
    <dbReference type="NCBI Taxonomy" id="1193278"/>
    <lineage>
        <taxon>Bacteria</taxon>
        <taxon>Pseudomonadati</taxon>
        <taxon>Pseudomonadota</taxon>
        <taxon>Gammaproteobacteria</taxon>
        <taxon>Alteromonadales</taxon>
        <taxon>Psychromonadaceae</taxon>
        <taxon>Corallincola</taxon>
    </lineage>
</organism>
<dbReference type="InterPro" id="IPR001610">
    <property type="entry name" value="PAC"/>
</dbReference>
<dbReference type="Pfam" id="PF01627">
    <property type="entry name" value="Hpt"/>
    <property type="match status" value="1"/>
</dbReference>
<dbReference type="CDD" id="cd00088">
    <property type="entry name" value="HPT"/>
    <property type="match status" value="1"/>
</dbReference>
<keyword evidence="9" id="KW-0418">Kinase</keyword>
<dbReference type="InterPro" id="IPR003660">
    <property type="entry name" value="HAMP_dom"/>
</dbReference>
<dbReference type="EC" id="2.7.13.3" evidence="3"/>
<dbReference type="InterPro" id="IPR035965">
    <property type="entry name" value="PAS-like_dom_sf"/>
</dbReference>
<feature type="domain" description="PAC" evidence="20">
    <location>
        <begin position="408"/>
        <end position="462"/>
    </location>
</feature>
<evidence type="ECO:0000259" key="20">
    <source>
        <dbReference type="PROSITE" id="PS50113"/>
    </source>
</evidence>
<dbReference type="RefSeq" id="WP_345337868.1">
    <property type="nucleotide sequence ID" value="NZ_BAABLI010000004.1"/>
</dbReference>
<evidence type="ECO:0000313" key="23">
    <source>
        <dbReference type="EMBL" id="MFD2095063.1"/>
    </source>
</evidence>
<evidence type="ECO:0000313" key="24">
    <source>
        <dbReference type="Proteomes" id="UP001597380"/>
    </source>
</evidence>
<dbReference type="SMART" id="SM00073">
    <property type="entry name" value="HPT"/>
    <property type="match status" value="1"/>
</dbReference>
<evidence type="ECO:0000256" key="15">
    <source>
        <dbReference type="PROSITE-ProRule" id="PRU00169"/>
    </source>
</evidence>
<dbReference type="CDD" id="cd06225">
    <property type="entry name" value="HAMP"/>
    <property type="match status" value="1"/>
</dbReference>
<comment type="catalytic activity">
    <reaction evidence="1">
        <text>ATP + protein L-histidine = ADP + protein N-phospho-L-histidine.</text>
        <dbReference type="EC" id="2.7.13.3"/>
    </reaction>
</comment>
<feature type="domain" description="PAC" evidence="20">
    <location>
        <begin position="536"/>
        <end position="588"/>
    </location>
</feature>